<protein>
    <recommendedName>
        <fullName evidence="3">AAA+ ATPase domain-containing protein</fullName>
    </recommendedName>
</protein>
<dbReference type="PANTHER" id="PTHR48103:SF2">
    <property type="entry name" value="MIDASIN"/>
    <property type="match status" value="1"/>
</dbReference>
<dbReference type="SUPFAM" id="SSF52540">
    <property type="entry name" value="P-loop containing nucleoside triphosphate hydrolases"/>
    <property type="match status" value="1"/>
</dbReference>
<dbReference type="InterPro" id="IPR011704">
    <property type="entry name" value="ATPase_dyneun-rel_AAA"/>
</dbReference>
<dbReference type="InterPro" id="IPR027417">
    <property type="entry name" value="P-loop_NTPase"/>
</dbReference>
<dbReference type="GO" id="GO:0016887">
    <property type="term" value="F:ATP hydrolysis activity"/>
    <property type="evidence" value="ECO:0007669"/>
    <property type="project" value="InterPro"/>
</dbReference>
<proteinExistence type="predicted"/>
<dbReference type="CDD" id="cd00009">
    <property type="entry name" value="AAA"/>
    <property type="match status" value="1"/>
</dbReference>
<sequence>MKESTPNPIPEDINFHEVARERAGLRKIKRETPEAFQDQIEIALEEAHEKAKLFKAERGKDKTKAKERLKADKEKAESSLWLDRTKIDKEIPEFPEIDALSTKLEDTVNFKMTLLHRKKNDPYAKTLDSILTTVGKEKSSLEEAFEEKKRENPLAVRAHKLVSYKEDLHKEGHIAKTPSVEKQLEEIAVRLLTGKPIFLHGPTGTGKTSLALYAAKYFTGRSAETVSCNPQTKVGNILSRRSIVLEKGQPITVDIYGPLARAMSQGKVIIFDEFNSLESDQMDFLKLAMLKKIGDEFDIEGNGRVTLKPGFQIIFTANLRSPKHPEKKPIPQQMARQFEQNNLKINYTSKEESYDIILSRLMNQDGSVDMSIHDLDVTLPKLCEAMAEIQMGYTDELSQDTAIQTGTLDASGKKQSLEALVMTQGSIEDILERWLVEKSRVKGKLSFTEFIDKRLQTTLTFDYYPLKDRVLAAKILASKGFLRTLSEKELGLPAKTLDFDKAGRTDAKGLEELRAKSGKEVRNTLTEISKLDPFETRGKKIKDVASGLLGEDANDKEKEVPESPESIDTPLTQFLLDTYKGWGVKQDKLDTIKWKDIISHPASTDYSAKMNETDPTKYGEFLVNPDTININWDSIAKNQIKVIELPASMNGKKLSEVAEYIKSEYGDEYKIPGLEYYKYICENPDKAPDSLKDGNYHFFFGSLFRRSAGDWRVLYAHGRSSGFDRNGRWLGGVWDGRDRVVLLEN</sequence>
<organism evidence="4 5">
    <name type="scientific">Candidatus Zambryskibacteria bacterium RIFCSPLOWO2_12_FULL_39_23</name>
    <dbReference type="NCBI Taxonomy" id="1802776"/>
    <lineage>
        <taxon>Bacteria</taxon>
        <taxon>Candidatus Zambryskiibacteriota</taxon>
    </lineage>
</organism>
<keyword evidence="1" id="KW-0547">Nucleotide-binding</keyword>
<dbReference type="EMBL" id="MHWT01000024">
    <property type="protein sequence ID" value="OHB11998.1"/>
    <property type="molecule type" value="Genomic_DNA"/>
</dbReference>
<evidence type="ECO:0000313" key="5">
    <source>
        <dbReference type="Proteomes" id="UP000176558"/>
    </source>
</evidence>
<dbReference type="Proteomes" id="UP000176558">
    <property type="component" value="Unassembled WGS sequence"/>
</dbReference>
<reference evidence="4 5" key="1">
    <citation type="journal article" date="2016" name="Nat. Commun.">
        <title>Thousands of microbial genomes shed light on interconnected biogeochemical processes in an aquifer system.</title>
        <authorList>
            <person name="Anantharaman K."/>
            <person name="Brown C.T."/>
            <person name="Hug L.A."/>
            <person name="Sharon I."/>
            <person name="Castelle C.J."/>
            <person name="Probst A.J."/>
            <person name="Thomas B.C."/>
            <person name="Singh A."/>
            <person name="Wilkins M.J."/>
            <person name="Karaoz U."/>
            <person name="Brodie E.L."/>
            <person name="Williams K.H."/>
            <person name="Hubbard S.S."/>
            <person name="Banfield J.F."/>
        </authorList>
    </citation>
    <scope>NUCLEOTIDE SEQUENCE [LARGE SCALE GENOMIC DNA]</scope>
</reference>
<dbReference type="PANTHER" id="PTHR48103">
    <property type="entry name" value="MIDASIN-RELATED"/>
    <property type="match status" value="1"/>
</dbReference>
<dbReference type="GO" id="GO:0005524">
    <property type="term" value="F:ATP binding"/>
    <property type="evidence" value="ECO:0007669"/>
    <property type="project" value="UniProtKB-KW"/>
</dbReference>
<keyword evidence="2" id="KW-0067">ATP-binding</keyword>
<name>A0A1G2URI1_9BACT</name>
<dbReference type="SMART" id="SM00382">
    <property type="entry name" value="AAA"/>
    <property type="match status" value="1"/>
</dbReference>
<dbReference type="GO" id="GO:0030687">
    <property type="term" value="C:preribosome, large subunit precursor"/>
    <property type="evidence" value="ECO:0007669"/>
    <property type="project" value="TreeGrafter"/>
</dbReference>
<evidence type="ECO:0000256" key="1">
    <source>
        <dbReference type="ARBA" id="ARBA00022741"/>
    </source>
</evidence>
<accession>A0A1G2URI1</accession>
<evidence type="ECO:0000256" key="2">
    <source>
        <dbReference type="ARBA" id="ARBA00022840"/>
    </source>
</evidence>
<gene>
    <name evidence="4" type="ORF">A3G99_02850</name>
</gene>
<dbReference type="InterPro" id="IPR003593">
    <property type="entry name" value="AAA+_ATPase"/>
</dbReference>
<evidence type="ECO:0000259" key="3">
    <source>
        <dbReference type="SMART" id="SM00382"/>
    </source>
</evidence>
<dbReference type="Gene3D" id="3.40.50.300">
    <property type="entry name" value="P-loop containing nucleotide triphosphate hydrolases"/>
    <property type="match status" value="1"/>
</dbReference>
<comment type="caution">
    <text evidence="4">The sequence shown here is derived from an EMBL/GenBank/DDBJ whole genome shotgun (WGS) entry which is preliminary data.</text>
</comment>
<dbReference type="AlphaFoldDB" id="A0A1G2URI1"/>
<evidence type="ECO:0000313" key="4">
    <source>
        <dbReference type="EMBL" id="OHB11998.1"/>
    </source>
</evidence>
<dbReference type="GO" id="GO:0000027">
    <property type="term" value="P:ribosomal large subunit assembly"/>
    <property type="evidence" value="ECO:0007669"/>
    <property type="project" value="TreeGrafter"/>
</dbReference>
<dbReference type="Pfam" id="PF07728">
    <property type="entry name" value="AAA_5"/>
    <property type="match status" value="1"/>
</dbReference>
<feature type="domain" description="AAA+ ATPase" evidence="3">
    <location>
        <begin position="193"/>
        <end position="346"/>
    </location>
</feature>